<comment type="similarity">
    <text evidence="3">Belongs to the NRARP family.</text>
</comment>
<dbReference type="HOGENOM" id="CLU_991431_0_0_1"/>
<dbReference type="PROSITE" id="PS50088">
    <property type="entry name" value="ANK_REPEAT"/>
    <property type="match status" value="1"/>
</dbReference>
<dbReference type="EMBL" id="DS469639">
    <property type="protein sequence ID" value="EDO37768.1"/>
    <property type="molecule type" value="Genomic_DNA"/>
</dbReference>
<feature type="compositionally biased region" description="Basic and acidic residues" evidence="5">
    <location>
        <begin position="100"/>
        <end position="116"/>
    </location>
</feature>
<feature type="repeat" description="ANK" evidence="4">
    <location>
        <begin position="223"/>
        <end position="255"/>
    </location>
</feature>
<dbReference type="Gene3D" id="1.25.40.20">
    <property type="entry name" value="Ankyrin repeat-containing domain"/>
    <property type="match status" value="1"/>
</dbReference>
<evidence type="ECO:0000256" key="3">
    <source>
        <dbReference type="ARBA" id="ARBA00038386"/>
    </source>
</evidence>
<dbReference type="InterPro" id="IPR002110">
    <property type="entry name" value="Ankyrin_rpt"/>
</dbReference>
<sequence length="281" mass="32347">MGTLWYNRKAIDSRLPSTWHPVTEKYRKLYLDSLDLKIHHCQEQLRRRLRIQEWRYTILKKEEYRRSSVDSKSVLSSQRTSRTRIFQSRRTSEQYISRTRMTERPKSPQGLEEKDPSSTIPPLSMLEPPSSPGRRLFTVKQKQHAYFLLDDPLVHPEMLSRRASEICTHSSKVARKDLKSSNSPPMQLERANSVLLEAIRHGDKSTVENMLSTGTSVNATTKDGLTALHVAVNSSADSVVRLLLSKKANSLATSTFFLFFDCGISYQVRFHSVTDMNGMWN</sequence>
<evidence type="ECO:0000256" key="4">
    <source>
        <dbReference type="PROSITE-ProRule" id="PRU00023"/>
    </source>
</evidence>
<evidence type="ECO:0000256" key="2">
    <source>
        <dbReference type="ARBA" id="ARBA00022737"/>
    </source>
</evidence>
<dbReference type="InParanoid" id="A7SEU3"/>
<dbReference type="GO" id="GO:0000976">
    <property type="term" value="F:transcription cis-regulatory region binding"/>
    <property type="evidence" value="ECO:0000318"/>
    <property type="project" value="GO_Central"/>
</dbReference>
<dbReference type="PANTHER" id="PTHR24179">
    <property type="entry name" value="PROTEIN PHOSPHATASE 1 REGULATORY SUBUNIT 12"/>
    <property type="match status" value="1"/>
</dbReference>
<dbReference type="GO" id="GO:0005634">
    <property type="term" value="C:nucleus"/>
    <property type="evidence" value="ECO:0000318"/>
    <property type="project" value="GO_Central"/>
</dbReference>
<gene>
    <name evidence="6" type="ORF">NEMVEDRAFT_v1g211175</name>
</gene>
<dbReference type="Pfam" id="PF12796">
    <property type="entry name" value="Ank_2"/>
    <property type="match status" value="1"/>
</dbReference>
<keyword evidence="4" id="KW-0040">ANK repeat</keyword>
<dbReference type="InterPro" id="IPR036770">
    <property type="entry name" value="Ankyrin_rpt-contain_sf"/>
</dbReference>
<evidence type="ECO:0000313" key="7">
    <source>
        <dbReference type="Proteomes" id="UP000001593"/>
    </source>
</evidence>
<dbReference type="SUPFAM" id="SSF48403">
    <property type="entry name" value="Ankyrin repeat"/>
    <property type="match status" value="1"/>
</dbReference>
<dbReference type="PANTHER" id="PTHR24179:SF21">
    <property type="entry name" value="MYOSIN BINDING SUBUNIT, ISOFORM O"/>
    <property type="match status" value="1"/>
</dbReference>
<reference evidence="6 7" key="1">
    <citation type="journal article" date="2007" name="Science">
        <title>Sea anemone genome reveals ancestral eumetazoan gene repertoire and genomic organization.</title>
        <authorList>
            <person name="Putnam N.H."/>
            <person name="Srivastava M."/>
            <person name="Hellsten U."/>
            <person name="Dirks B."/>
            <person name="Chapman J."/>
            <person name="Salamov A."/>
            <person name="Terry A."/>
            <person name="Shapiro H."/>
            <person name="Lindquist E."/>
            <person name="Kapitonov V.V."/>
            <person name="Jurka J."/>
            <person name="Genikhovich G."/>
            <person name="Grigoriev I.V."/>
            <person name="Lucas S.M."/>
            <person name="Steele R.E."/>
            <person name="Finnerty J.R."/>
            <person name="Technau U."/>
            <person name="Martindale M.Q."/>
            <person name="Rokhsar D.S."/>
        </authorList>
    </citation>
    <scope>NUCLEOTIDE SEQUENCE [LARGE SCALE GENOMIC DNA]</scope>
    <source>
        <strain evidence="7">CH2 X CH6</strain>
    </source>
</reference>
<feature type="compositionally biased region" description="Polar residues" evidence="5">
    <location>
        <begin position="78"/>
        <end position="99"/>
    </location>
</feature>
<feature type="region of interest" description="Disordered" evidence="5">
    <location>
        <begin position="69"/>
        <end position="134"/>
    </location>
</feature>
<dbReference type="Proteomes" id="UP000001593">
    <property type="component" value="Unassembled WGS sequence"/>
</dbReference>
<dbReference type="AlphaFoldDB" id="A7SEU3"/>
<keyword evidence="7" id="KW-1185">Reference proteome</keyword>
<evidence type="ECO:0000256" key="1">
    <source>
        <dbReference type="ARBA" id="ARBA00022473"/>
    </source>
</evidence>
<accession>A7SEU3</accession>
<dbReference type="InterPro" id="IPR051226">
    <property type="entry name" value="PP1_Regulatory_Subunit"/>
</dbReference>
<evidence type="ECO:0000256" key="5">
    <source>
        <dbReference type="SAM" id="MobiDB-lite"/>
    </source>
</evidence>
<keyword evidence="1" id="KW-0217">Developmental protein</keyword>
<name>A7SEU3_NEMVE</name>
<proteinExistence type="inferred from homology"/>
<evidence type="ECO:0000313" key="6">
    <source>
        <dbReference type="EMBL" id="EDO37768.1"/>
    </source>
</evidence>
<dbReference type="STRING" id="45351.A7SEU3"/>
<organism evidence="6 7">
    <name type="scientific">Nematostella vectensis</name>
    <name type="common">Starlet sea anemone</name>
    <dbReference type="NCBI Taxonomy" id="45351"/>
    <lineage>
        <taxon>Eukaryota</taxon>
        <taxon>Metazoa</taxon>
        <taxon>Cnidaria</taxon>
        <taxon>Anthozoa</taxon>
        <taxon>Hexacorallia</taxon>
        <taxon>Actiniaria</taxon>
        <taxon>Edwardsiidae</taxon>
        <taxon>Nematostella</taxon>
    </lineage>
</organism>
<protein>
    <submittedName>
        <fullName evidence="6">Uncharacterized protein</fullName>
    </submittedName>
</protein>
<keyword evidence="2" id="KW-0677">Repeat</keyword>
<dbReference type="PROSITE" id="PS50297">
    <property type="entry name" value="ANK_REP_REGION"/>
    <property type="match status" value="1"/>
</dbReference>
<dbReference type="GO" id="GO:0045944">
    <property type="term" value="P:positive regulation of transcription by RNA polymerase II"/>
    <property type="evidence" value="ECO:0000318"/>
    <property type="project" value="GO_Central"/>
</dbReference>
<dbReference type="SMART" id="SM00248">
    <property type="entry name" value="ANK"/>
    <property type="match status" value="2"/>
</dbReference>